<keyword evidence="6" id="KW-1185">Reference proteome</keyword>
<evidence type="ECO:0000256" key="3">
    <source>
        <dbReference type="SAM" id="MobiDB-lite"/>
    </source>
</evidence>
<protein>
    <recommendedName>
        <fullName evidence="4">DUF7028 domain-containing protein</fullName>
    </recommendedName>
</protein>
<evidence type="ECO:0000313" key="5">
    <source>
        <dbReference type="EMBL" id="KAK1366757.1"/>
    </source>
</evidence>
<dbReference type="SUPFAM" id="SSF50249">
    <property type="entry name" value="Nucleic acid-binding proteins"/>
    <property type="match status" value="1"/>
</dbReference>
<evidence type="ECO:0000256" key="2">
    <source>
        <dbReference type="PROSITE-ProRule" id="PRU00252"/>
    </source>
</evidence>
<dbReference type="GO" id="GO:0042645">
    <property type="term" value="C:mitochondrial nucleoid"/>
    <property type="evidence" value="ECO:0007669"/>
    <property type="project" value="TreeGrafter"/>
</dbReference>
<dbReference type="InterPro" id="IPR012340">
    <property type="entry name" value="NA-bd_OB-fold"/>
</dbReference>
<dbReference type="PANTHER" id="PTHR10302">
    <property type="entry name" value="SINGLE-STRANDED DNA-BINDING PROTEIN"/>
    <property type="match status" value="1"/>
</dbReference>
<proteinExistence type="predicted"/>
<feature type="domain" description="DUF7028" evidence="4">
    <location>
        <begin position="487"/>
        <end position="568"/>
    </location>
</feature>
<dbReference type="PANTHER" id="PTHR10302:SF23">
    <property type="entry name" value="PROTEIN OSB4, CHLOROPLASTIC"/>
    <property type="match status" value="1"/>
</dbReference>
<reference evidence="5" key="2">
    <citation type="submission" date="2023-05" db="EMBL/GenBank/DDBJ databases">
        <authorList>
            <person name="Schelkunov M.I."/>
        </authorList>
    </citation>
    <scope>NUCLEOTIDE SEQUENCE</scope>
    <source>
        <strain evidence="5">Hsosn_3</strain>
        <tissue evidence="5">Leaf</tissue>
    </source>
</reference>
<feature type="region of interest" description="Disordered" evidence="3">
    <location>
        <begin position="47"/>
        <end position="73"/>
    </location>
</feature>
<sequence>MNFIATTTRSISSKLLFSSSKTPSLISYKYPTIISRSFSTTMTLWDTHQNPTSKTPKSDDPFEQLGPQSSFDASFKDFDKKDSSFSRPSEIPWQKKVSNLVKLIGRVEAPVQFCEVMDGKSWAATVISQEKNGSVSLRIPLIFQGDLAHVAASHLKEKDYVYIDGQLSADSPPSALKCEQSSLQVMVHNVNFVEGSSWKKNFSDRKILVPLESFKIDNASQKKASRNDDYQIEESVSDNTFQNRESAEEFKILDQSLLDLITNPQEWWDVRLKQVNSASPAFEHKVDGKLVYINESTPDWIKKELESLKFDRKTEKRSSKDSCASMNNSGDLISNSWRDLLKNSKQWRDYRENKLRGLVKPKYPDFKHKDSGAALWLDSAPEWVLPGLKGLEFDSPLQKGKKTDDDTWKDLVENSEKWWDNRLNKKNPKAPDFKHKDLGTGLWLSDSPTWALSKLPDDAVDPLVLTPLTEKFEESKSELVKSSPDMLEVEYCPQAVMNYYSLDIKETVRPKDHGKLKDMQVKAKKHLSAVGWKLYTAYRTDRKEIRYGSPWGKVYFSLRSACKGYLDENRNVWNLAYAQLAGDDRCSAIETEEFYGKPEKKRKSSARHIALCSRSPKCRKKGRNSMQVHARDNLNNSTSNGDFVSVLDCQGYAVVEGRPVRRERRLPCCGIGCAWFP</sequence>
<gene>
    <name evidence="5" type="ORF">POM88_042318</name>
</gene>
<name>A0AAD8HFZ8_9APIA</name>
<keyword evidence="1 2" id="KW-0238">DNA-binding</keyword>
<dbReference type="InterPro" id="IPR011344">
    <property type="entry name" value="ssDNA-bd"/>
</dbReference>
<dbReference type="GO" id="GO:0003697">
    <property type="term" value="F:single-stranded DNA binding"/>
    <property type="evidence" value="ECO:0007669"/>
    <property type="project" value="InterPro"/>
</dbReference>
<evidence type="ECO:0000256" key="1">
    <source>
        <dbReference type="ARBA" id="ARBA00023125"/>
    </source>
</evidence>
<evidence type="ECO:0000259" key="4">
    <source>
        <dbReference type="Pfam" id="PF22970"/>
    </source>
</evidence>
<dbReference type="PROSITE" id="PS50935">
    <property type="entry name" value="SSB"/>
    <property type="match status" value="1"/>
</dbReference>
<dbReference type="InterPro" id="IPR000424">
    <property type="entry name" value="Primosome_PriB/ssb"/>
</dbReference>
<evidence type="ECO:0000313" key="6">
    <source>
        <dbReference type="Proteomes" id="UP001237642"/>
    </source>
</evidence>
<dbReference type="GO" id="GO:0006264">
    <property type="term" value="P:mitochondrial DNA replication"/>
    <property type="evidence" value="ECO:0007669"/>
    <property type="project" value="TreeGrafter"/>
</dbReference>
<comment type="caution">
    <text evidence="5">The sequence shown here is derived from an EMBL/GenBank/DDBJ whole genome shotgun (WGS) entry which is preliminary data.</text>
</comment>
<dbReference type="InterPro" id="IPR054292">
    <property type="entry name" value="DUF7028"/>
</dbReference>
<dbReference type="AlphaFoldDB" id="A0AAD8HFZ8"/>
<organism evidence="5 6">
    <name type="scientific">Heracleum sosnowskyi</name>
    <dbReference type="NCBI Taxonomy" id="360622"/>
    <lineage>
        <taxon>Eukaryota</taxon>
        <taxon>Viridiplantae</taxon>
        <taxon>Streptophyta</taxon>
        <taxon>Embryophyta</taxon>
        <taxon>Tracheophyta</taxon>
        <taxon>Spermatophyta</taxon>
        <taxon>Magnoliopsida</taxon>
        <taxon>eudicotyledons</taxon>
        <taxon>Gunneridae</taxon>
        <taxon>Pentapetalae</taxon>
        <taxon>asterids</taxon>
        <taxon>campanulids</taxon>
        <taxon>Apiales</taxon>
        <taxon>Apiaceae</taxon>
        <taxon>Apioideae</taxon>
        <taxon>apioid superclade</taxon>
        <taxon>Tordylieae</taxon>
        <taxon>Tordyliinae</taxon>
        <taxon>Heracleum</taxon>
    </lineage>
</organism>
<dbReference type="EMBL" id="JAUIZM010000009">
    <property type="protein sequence ID" value="KAK1366757.1"/>
    <property type="molecule type" value="Genomic_DNA"/>
</dbReference>
<accession>A0AAD8HFZ8</accession>
<reference evidence="5" key="1">
    <citation type="submission" date="2023-02" db="EMBL/GenBank/DDBJ databases">
        <title>Genome of toxic invasive species Heracleum sosnowskyi carries increased number of genes despite the absence of recent whole-genome duplications.</title>
        <authorList>
            <person name="Schelkunov M."/>
            <person name="Shtratnikova V."/>
            <person name="Makarenko M."/>
            <person name="Klepikova A."/>
            <person name="Omelchenko D."/>
            <person name="Novikova G."/>
            <person name="Obukhova E."/>
            <person name="Bogdanov V."/>
            <person name="Penin A."/>
            <person name="Logacheva M."/>
        </authorList>
    </citation>
    <scope>NUCLEOTIDE SEQUENCE</scope>
    <source>
        <strain evidence="5">Hsosn_3</strain>
        <tissue evidence="5">Leaf</tissue>
    </source>
</reference>
<dbReference type="Pfam" id="PF22970">
    <property type="entry name" value="DUF7028"/>
    <property type="match status" value="1"/>
</dbReference>
<dbReference type="Proteomes" id="UP001237642">
    <property type="component" value="Unassembled WGS sequence"/>
</dbReference>